<feature type="repeat" description="HEAT" evidence="3">
    <location>
        <begin position="543"/>
        <end position="581"/>
    </location>
</feature>
<dbReference type="SUPFAM" id="SSF48371">
    <property type="entry name" value="ARM repeat"/>
    <property type="match status" value="1"/>
</dbReference>
<dbReference type="Gene3D" id="1.25.10.10">
    <property type="entry name" value="Leucine-rich Repeat Variant"/>
    <property type="match status" value="1"/>
</dbReference>
<keyword evidence="8" id="KW-1185">Reference proteome</keyword>
<sequence length="1078" mass="120746">MEVDPTTATATTHQAASDNKSANSDPSAMDITVAPSDALTSSAVETPSMIASNIDNSSNNLGAEPISSVSEEQELYPIAVLVDELKNEDVQLRLNAIRNLGTIAMALGPQRTREELIPFLNEGIDDEDEVLLAVAEELANFSEHVGGPEFAHCLLEPLEHLATVEEVLVRDKAVESMNKIVKVLSSFQITQYFLPLLKRLTTADWFTGRISACGLYAVGYSKCTPEQQNDLRTAFAQLIQDDTPMVKRAAAKALAEFSKELTQQQLINHILPLFLRLTNDDQDTVRLLTVEDLVQIAKMFTPDECRQYLLGTLRSLGQDRSWRVRYMVATHFNDLCGALGESITREEMVTLFVGLIKDSEGEVKILSIGQAPAYSKLIDQQVVIDKILPCIKDLVIDTNQHVRAAVATNISGFAPILGKDLTIEYLLPLFLQLLKDDFPDVRLNIISKLENVNQVIGVERLSQSLLPAIVELAEDKQWRVRLAIIEYIPLLASQLGVGFFDEKLLGLCLSWLADAVFSIRDAATTNLKKLVEIFGYEWAKNTVLPQVIDMAHNENYLYRMTTLFTLSTMAVSLTPEIIQEKVLPTVIELVNDPIPNVRFNVAKSLEVLVPILKQNSTPEVSKKVLEVLDKLSKDSDVDVRFFAEKALVLAQTMDDFFFYQQNYTEDPTLASASSISITDTPTFISLPHLTKYREEAQDKPIFPDNVITEEMCVRGIDMQGIHWFKETMTRDEYRKQRINEYETYLSCKSDDEDDTLEEQIHSQQTKSVTKNEEYYTFKSSKINEPCSIGHFQLRNLVWATNKNNVYYIWGDTVQQWLPQRQISTQVMDLSVAHIPGSLLCGFHGEYVWKSLDSDSPIQYLSNASTLPGITNYTEIIKDKKGVSLGIVSNNNSTVKYIDLGTAQIQQTLLMPFAVNCSAISPDQNMLCLVGDSTETHLVDANNGESIVTINEHFDFSFACCWNPDGKTFATGNQDRTTRVYDIRNTSKALHVLGSNVGAIRSLHFSSDGQYLAAAEPIDFVHIYETQTYNSSQVIDMFGDIAGISFTPEDHSLFIANTDERVGGIFEFQKVEDDPIFYL</sequence>
<protein>
    <recommendedName>
        <fullName evidence="6">Phosphatase PP2A regulatory subunit A/Splicing factor 3B subunit 1-like HEAT repeat domain-containing protein</fullName>
    </recommendedName>
</protein>
<evidence type="ECO:0000256" key="4">
    <source>
        <dbReference type="PROSITE-ProRule" id="PRU00221"/>
    </source>
</evidence>
<dbReference type="EMBL" id="LN726961">
    <property type="protein sequence ID" value="CEP11822.1"/>
    <property type="molecule type" value="Genomic_DNA"/>
</dbReference>
<dbReference type="InterPro" id="IPR021133">
    <property type="entry name" value="HEAT_type_2"/>
</dbReference>
<evidence type="ECO:0000313" key="8">
    <source>
        <dbReference type="Proteomes" id="UP000054107"/>
    </source>
</evidence>
<keyword evidence="4" id="KW-0853">WD repeat</keyword>
<evidence type="ECO:0000259" key="6">
    <source>
        <dbReference type="Pfam" id="PF22646"/>
    </source>
</evidence>
<dbReference type="Pfam" id="PF00400">
    <property type="entry name" value="WD40"/>
    <property type="match status" value="1"/>
</dbReference>
<dbReference type="FunFam" id="1.25.10.10:FF:000062">
    <property type="entry name" value="Serine/threonine-protein phosphatase 2A regulatory subunit A alpha isoform"/>
    <property type="match status" value="1"/>
</dbReference>
<feature type="repeat" description="HEAT" evidence="3">
    <location>
        <begin position="582"/>
        <end position="619"/>
    </location>
</feature>
<dbReference type="GO" id="GO:0019888">
    <property type="term" value="F:protein phosphatase regulator activity"/>
    <property type="evidence" value="ECO:0007669"/>
    <property type="project" value="TreeGrafter"/>
</dbReference>
<feature type="domain" description="Phosphatase PP2A regulatory subunit A/Splicing factor 3B subunit 1-like HEAT repeat" evidence="6">
    <location>
        <begin position="341"/>
        <end position="418"/>
    </location>
</feature>
<name>A0A0B7N327_9FUNG</name>
<dbReference type="OrthoDB" id="340346at2759"/>
<dbReference type="PROSITE" id="PS50077">
    <property type="entry name" value="HEAT_REPEAT"/>
    <property type="match status" value="10"/>
</dbReference>
<feature type="compositionally biased region" description="Polar residues" evidence="5">
    <location>
        <begin position="17"/>
        <end position="26"/>
    </location>
</feature>
<dbReference type="InterPro" id="IPR051023">
    <property type="entry name" value="PP2A_Regulatory_Subunit_A"/>
</dbReference>
<comment type="similarity">
    <text evidence="2">Belongs to the phosphatase 2A regulatory subunit A family.</text>
</comment>
<dbReference type="PROSITE" id="PS50082">
    <property type="entry name" value="WD_REPEATS_2"/>
    <property type="match status" value="1"/>
</dbReference>
<dbReference type="InterPro" id="IPR000357">
    <property type="entry name" value="HEAT"/>
</dbReference>
<dbReference type="InterPro" id="IPR015943">
    <property type="entry name" value="WD40/YVTN_repeat-like_dom_sf"/>
</dbReference>
<feature type="repeat" description="HEAT" evidence="3">
    <location>
        <begin position="116"/>
        <end position="152"/>
    </location>
</feature>
<feature type="region of interest" description="Disordered" evidence="5">
    <location>
        <begin position="1"/>
        <end position="30"/>
    </location>
</feature>
<dbReference type="GO" id="GO:0000159">
    <property type="term" value="C:protein phosphatase type 2A complex"/>
    <property type="evidence" value="ECO:0007669"/>
    <property type="project" value="TreeGrafter"/>
</dbReference>
<feature type="repeat" description="HEAT" evidence="3">
    <location>
        <begin position="270"/>
        <end position="308"/>
    </location>
</feature>
<feature type="repeat" description="HEAT" evidence="3">
    <location>
        <begin position="77"/>
        <end position="115"/>
    </location>
</feature>
<dbReference type="InterPro" id="IPR016024">
    <property type="entry name" value="ARM-type_fold"/>
</dbReference>
<dbReference type="PANTHER" id="PTHR10648:SF4">
    <property type="entry name" value="PROTEIN PHOSPHATASE 2 (FORMERLY 2A), REGULATORY SUBUNIT A, BETA ISOFORM-RELATED"/>
    <property type="match status" value="1"/>
</dbReference>
<dbReference type="Proteomes" id="UP000054107">
    <property type="component" value="Unassembled WGS sequence"/>
</dbReference>
<gene>
    <name evidence="7" type="primary">PARPA_05711.1 scaffold 19499</name>
</gene>
<dbReference type="PANTHER" id="PTHR10648">
    <property type="entry name" value="SERINE/THREONINE-PROTEIN PHOSPHATASE PP2A 65 KDA REGULATORY SUBUNIT"/>
    <property type="match status" value="1"/>
</dbReference>
<dbReference type="InterPro" id="IPR001680">
    <property type="entry name" value="WD40_rpt"/>
</dbReference>
<accession>A0A0B7N327</accession>
<evidence type="ECO:0000256" key="2">
    <source>
        <dbReference type="ARBA" id="ARBA00038332"/>
    </source>
</evidence>
<dbReference type="Pfam" id="PF02985">
    <property type="entry name" value="HEAT"/>
    <property type="match status" value="1"/>
</dbReference>
<feature type="repeat" description="WD" evidence="4">
    <location>
        <begin position="949"/>
        <end position="990"/>
    </location>
</feature>
<evidence type="ECO:0000256" key="3">
    <source>
        <dbReference type="PROSITE-ProRule" id="PRU00103"/>
    </source>
</evidence>
<dbReference type="InterPro" id="IPR011989">
    <property type="entry name" value="ARM-like"/>
</dbReference>
<evidence type="ECO:0000256" key="5">
    <source>
        <dbReference type="SAM" id="MobiDB-lite"/>
    </source>
</evidence>
<dbReference type="SMART" id="SM00320">
    <property type="entry name" value="WD40"/>
    <property type="match status" value="3"/>
</dbReference>
<dbReference type="GO" id="GO:0005634">
    <property type="term" value="C:nucleus"/>
    <property type="evidence" value="ECO:0007669"/>
    <property type="project" value="UniProtKB-ARBA"/>
</dbReference>
<dbReference type="STRING" id="35722.A0A0B7N327"/>
<dbReference type="Gene3D" id="2.130.10.10">
    <property type="entry name" value="YVTN repeat-like/Quinoprotein amine dehydrogenase"/>
    <property type="match status" value="1"/>
</dbReference>
<dbReference type="Pfam" id="PF22646">
    <property type="entry name" value="PPP2R1A-like_HEAT"/>
    <property type="match status" value="1"/>
</dbReference>
<reference evidence="7 8" key="1">
    <citation type="submission" date="2014-09" db="EMBL/GenBank/DDBJ databases">
        <authorList>
            <person name="Ellenberger Sabrina"/>
        </authorList>
    </citation>
    <scope>NUCLEOTIDE SEQUENCE [LARGE SCALE GENOMIC DNA]</scope>
    <source>
        <strain evidence="7 8">CBS 412.66</strain>
    </source>
</reference>
<feature type="repeat" description="HEAT" evidence="3">
    <location>
        <begin position="387"/>
        <end position="425"/>
    </location>
</feature>
<feature type="repeat" description="HEAT" evidence="3">
    <location>
        <begin position="231"/>
        <end position="269"/>
    </location>
</feature>
<evidence type="ECO:0000313" key="7">
    <source>
        <dbReference type="EMBL" id="CEP11822.1"/>
    </source>
</evidence>
<feature type="compositionally biased region" description="Low complexity" evidence="5">
    <location>
        <begin position="1"/>
        <end position="16"/>
    </location>
</feature>
<dbReference type="SUPFAM" id="SSF50960">
    <property type="entry name" value="TolB, C-terminal domain"/>
    <property type="match status" value="1"/>
</dbReference>
<feature type="repeat" description="HEAT" evidence="3">
    <location>
        <begin position="426"/>
        <end position="464"/>
    </location>
</feature>
<proteinExistence type="inferred from homology"/>
<feature type="repeat" description="HEAT" evidence="3">
    <location>
        <begin position="309"/>
        <end position="347"/>
    </location>
</feature>
<evidence type="ECO:0000256" key="1">
    <source>
        <dbReference type="ARBA" id="ARBA00022737"/>
    </source>
</evidence>
<dbReference type="InterPro" id="IPR054573">
    <property type="entry name" value="PP2A/SF3B1-like_HEAT"/>
</dbReference>
<keyword evidence="1" id="KW-0677">Repeat</keyword>
<dbReference type="GO" id="GO:0005829">
    <property type="term" value="C:cytosol"/>
    <property type="evidence" value="ECO:0007669"/>
    <property type="project" value="TreeGrafter"/>
</dbReference>
<feature type="repeat" description="HEAT" evidence="3">
    <location>
        <begin position="465"/>
        <end position="503"/>
    </location>
</feature>
<dbReference type="AlphaFoldDB" id="A0A0B7N327"/>
<organism evidence="7 8">
    <name type="scientific">Parasitella parasitica</name>
    <dbReference type="NCBI Taxonomy" id="35722"/>
    <lineage>
        <taxon>Eukaryota</taxon>
        <taxon>Fungi</taxon>
        <taxon>Fungi incertae sedis</taxon>
        <taxon>Mucoromycota</taxon>
        <taxon>Mucoromycotina</taxon>
        <taxon>Mucoromycetes</taxon>
        <taxon>Mucorales</taxon>
        <taxon>Mucorineae</taxon>
        <taxon>Mucoraceae</taxon>
        <taxon>Parasitella</taxon>
    </lineage>
</organism>